<dbReference type="RefSeq" id="WP_139831150.1">
    <property type="nucleotide sequence ID" value="NZ_BSQD01000004.1"/>
</dbReference>
<gene>
    <name evidence="2" type="ORF">SAMN06295900_105107</name>
</gene>
<dbReference type="Pfam" id="PF11725">
    <property type="entry name" value="AvrE_T3Es"/>
    <property type="match status" value="1"/>
</dbReference>
<reference evidence="3" key="1">
    <citation type="submission" date="2017-04" db="EMBL/GenBank/DDBJ databases">
        <authorList>
            <person name="Varghese N."/>
            <person name="Submissions S."/>
        </authorList>
    </citation>
    <scope>NUCLEOTIDE SEQUENCE [LARGE SCALE GENOMIC DNA]</scope>
    <source>
        <strain evidence="3">Ballard 720</strain>
    </source>
</reference>
<evidence type="ECO:0008006" key="4">
    <source>
        <dbReference type="Google" id="ProtNLM"/>
    </source>
</evidence>
<organism evidence="2 3">
    <name type="scientific">Trinickia caryophylli</name>
    <name type="common">Paraburkholderia caryophylli</name>
    <dbReference type="NCBI Taxonomy" id="28094"/>
    <lineage>
        <taxon>Bacteria</taxon>
        <taxon>Pseudomonadati</taxon>
        <taxon>Pseudomonadota</taxon>
        <taxon>Betaproteobacteria</taxon>
        <taxon>Burkholderiales</taxon>
        <taxon>Burkholderiaceae</taxon>
        <taxon>Trinickia</taxon>
    </lineage>
</organism>
<dbReference type="SUPFAM" id="SSF82171">
    <property type="entry name" value="DPP6 N-terminal domain-like"/>
    <property type="match status" value="1"/>
</dbReference>
<keyword evidence="3" id="KW-1185">Reference proteome</keyword>
<evidence type="ECO:0000313" key="2">
    <source>
        <dbReference type="EMBL" id="SMF30283.1"/>
    </source>
</evidence>
<protein>
    <recommendedName>
        <fullName evidence="4">Type III effector protein</fullName>
    </recommendedName>
</protein>
<accession>A0A1X7EAE1</accession>
<evidence type="ECO:0000256" key="1">
    <source>
        <dbReference type="SAM" id="MobiDB-lite"/>
    </source>
</evidence>
<dbReference type="STRING" id="28094.SAMN06295900_105107"/>
<feature type="region of interest" description="Disordered" evidence="1">
    <location>
        <begin position="1588"/>
        <end position="1626"/>
    </location>
</feature>
<sequence>MLRPAKPRTAIIVEQLRAREQDGVRQAGNAKAAPRGSLQRLFDSIRHPRAGKHRVSAPADARAQRLHEHSRARPSFDLKLEGGKLRVRPLHPSFSREQARRLERELNNKQRPVTGLAWNDATHGYTIFHKDGPPHWLGTVGTAIPIVGLAPHHAAGDLSTPPPIGLLAGVSGSADGGLWRAHHGKLYRWDATRNEWEPVRTAADEHGPIELIGRQLDGHAWARAGSMLLKLGAHGIEAHRLHDGGPYSAVCVGPNGARWALDSGGRLCRPDQPGAAPCTIALQLSDGRAAFEPIELGNPAKPAERARAIDFQLAPDGNTAFLRDGAGHLYQADLRGSNNRSGQIVARRLPNPMHQPAAREGWRTDALTMAPDREGQTAALHAVFSSSNGQRVTAVWDGEAWKPQFHVEQPLLLINDRGLEEEPMSNVVDYGNGISLGISEDGHVHTREGELGWQPLLMADGRRVPDLVDLKLGPAGLSDAKSIYARQQDRDGRARILKLDLGGALARLPARAGGSLVALPAQRHVNRITAIAQTDTPMLDFAVDGKDVAYHLSGNRSVVRTAPGSQPQPLPALPGRARIQQIAVAGDGDQLFALARGPLRHGDAPRMPTLFRFDRQSASWVNCRINVSWDDPLHLSISNLGTLQLAVDKPGGERKLYRLLPPVGNGDAYRLQAIGPDEVPVSTALVDAAPKRIRIPGTGAFATVSQTRGGVTEWGKSRFSAALGHAERVLSAPKGAIARIREERDGREDMAAEYSAMRTIHEALDRLLASGHFPLPPAAQADTFVRPALIEAEEQTCASLRDDALAGMLAELQRIGVRAGVLGPDLSLTAKAEKRRRAAGSVEPDPHDLLPRMIAWFAEATARAEANARRASTEGTSTDAPIFSGAELGRMRRVLSLMQQLRDHGLTVPDADLSLPRDNRHDAAITAGAIGRHLLTFERATRLVATDDAKGRAGNAEVDMDPTAAAAALKREVSGDKILRLARLGFSGWQDAEAHWEVVQSFRKEIAKPRAPLARKLKESLAIEDVRHTDEVAVKLAEAMKGLSNRSTLFGIESRGASVGATASGAVFTRAGAWGFTTLGIDRTTMVGVERTADQLNEGPLVAFFVRQSVKSVATGSGFGLDFKPLNRVLGTRAQGQIQGTAGLMHGKGAAMLVQPNAIDEFCRRLCDANEDPGRVLELGINSGAIGLDMQEKQITVGATVGGLAGYGDPIPAFGPPAGNAAHAFQQTGLQRGFLGGNVSWTARDFLLKLQHAWEPISGYEYQGGSGWTANAFASLVEQGGLLPHVSDAFTLVLRSLNVTLIGASVEWSGVESFKRTLDWKTATPVPPEEWQQLAELAKTVFPSHAIGHMGGPKFKDLIPAMLEDARTTWSASSEHERAAFVHRAEQMLLQDALAERGRAMLLPGAKIEINIPNVDALKKGQKSSKAHRSLGPVMESSVRARESIPGLDNAMRAMARLEGTNDTRFVFQMDPGYINAVNRQMLEGTMSWEELNVLARTMPAPYRLTEICAKDSDTNRSALSINPLPVLAFNDSAETSRSLFTAEAHLRYGLDGSIIGCDLLPGAQRAARDQPLLQPFARADIHPVRPMVGSLPPQAPDLPQLRRSQSHPTLRRDGRAAKPFASRTR</sequence>
<proteinExistence type="predicted"/>
<evidence type="ECO:0000313" key="3">
    <source>
        <dbReference type="Proteomes" id="UP000192911"/>
    </source>
</evidence>
<dbReference type="InterPro" id="IPR021085">
    <property type="entry name" value="AvrE_T3Es"/>
</dbReference>
<dbReference type="OrthoDB" id="9134918at2"/>
<dbReference type="Proteomes" id="UP000192911">
    <property type="component" value="Unassembled WGS sequence"/>
</dbReference>
<name>A0A1X7EAE1_TRICW</name>
<dbReference type="GeneID" id="95553810"/>
<dbReference type="EMBL" id="FXAH01000005">
    <property type="protein sequence ID" value="SMF30283.1"/>
    <property type="molecule type" value="Genomic_DNA"/>
</dbReference>